<dbReference type="InterPro" id="IPR018247">
    <property type="entry name" value="EF_Hand_1_Ca_BS"/>
</dbReference>
<feature type="domain" description="EF-hand" evidence="2">
    <location>
        <begin position="83"/>
        <end position="118"/>
    </location>
</feature>
<dbReference type="PaxDb" id="55529-EKX37245"/>
<dbReference type="InterPro" id="IPR011992">
    <property type="entry name" value="EF-hand-dom_pair"/>
</dbReference>
<reference evidence="4" key="3">
    <citation type="submission" date="2016-03" db="UniProtKB">
        <authorList>
            <consortium name="EnsemblProtists"/>
        </authorList>
    </citation>
    <scope>IDENTIFICATION</scope>
</reference>
<dbReference type="SUPFAM" id="SSF47473">
    <property type="entry name" value="EF-hand"/>
    <property type="match status" value="1"/>
</dbReference>
<dbReference type="Gene3D" id="1.10.238.10">
    <property type="entry name" value="EF-hand"/>
    <property type="match status" value="1"/>
</dbReference>
<evidence type="ECO:0000313" key="5">
    <source>
        <dbReference type="Proteomes" id="UP000011087"/>
    </source>
</evidence>
<keyword evidence="5" id="KW-1185">Reference proteome</keyword>
<dbReference type="PROSITE" id="PS50222">
    <property type="entry name" value="EF_HAND_2"/>
    <property type="match status" value="2"/>
</dbReference>
<evidence type="ECO:0000256" key="1">
    <source>
        <dbReference type="ARBA" id="ARBA00022837"/>
    </source>
</evidence>
<dbReference type="GeneID" id="17293987"/>
<proteinExistence type="predicted"/>
<dbReference type="EMBL" id="JH993062">
    <property type="protein sequence ID" value="EKX37245.1"/>
    <property type="molecule type" value="Genomic_DNA"/>
</dbReference>
<sequence length="289" mass="33252">MSDDENEGQIIRDFPWIFETIWDLNKRYRKKRKDQQLATFFIGRGVDRAIDMFHRLDKDRGGSLTLKEFVFGLYGMNGIPKDITLNDLWAFVKAFDKDGSGTIDSSEWTQLVKEMKIPRSKKQGLFLCPVPETILFNDGAPSLWFFSRQEDGHLMSRQLPEKVWAAMESCLHASWEKLPESLKFGKRREVVNFGLLWIREGSDVSFLPLSHAEFTALAKEQQSGLKHVVAVQAIASRMEPGVVYKCVFSRETKSGNYSAEVTQEFHVPAFDKLAKKEEGKGRYKLKSER</sequence>
<reference evidence="3 5" key="1">
    <citation type="journal article" date="2012" name="Nature">
        <title>Algal genomes reveal evolutionary mosaicism and the fate of nucleomorphs.</title>
        <authorList>
            <consortium name="DOE Joint Genome Institute"/>
            <person name="Curtis B.A."/>
            <person name="Tanifuji G."/>
            <person name="Burki F."/>
            <person name="Gruber A."/>
            <person name="Irimia M."/>
            <person name="Maruyama S."/>
            <person name="Arias M.C."/>
            <person name="Ball S.G."/>
            <person name="Gile G.H."/>
            <person name="Hirakawa Y."/>
            <person name="Hopkins J.F."/>
            <person name="Kuo A."/>
            <person name="Rensing S.A."/>
            <person name="Schmutz J."/>
            <person name="Symeonidi A."/>
            <person name="Elias M."/>
            <person name="Eveleigh R.J."/>
            <person name="Herman E.K."/>
            <person name="Klute M.J."/>
            <person name="Nakayama T."/>
            <person name="Obornik M."/>
            <person name="Reyes-Prieto A."/>
            <person name="Armbrust E.V."/>
            <person name="Aves S.J."/>
            <person name="Beiko R.G."/>
            <person name="Coutinho P."/>
            <person name="Dacks J.B."/>
            <person name="Durnford D.G."/>
            <person name="Fast N.M."/>
            <person name="Green B.R."/>
            <person name="Grisdale C.J."/>
            <person name="Hempel F."/>
            <person name="Henrissat B."/>
            <person name="Hoppner M.P."/>
            <person name="Ishida K."/>
            <person name="Kim E."/>
            <person name="Koreny L."/>
            <person name="Kroth P.G."/>
            <person name="Liu Y."/>
            <person name="Malik S.B."/>
            <person name="Maier U.G."/>
            <person name="McRose D."/>
            <person name="Mock T."/>
            <person name="Neilson J.A."/>
            <person name="Onodera N.T."/>
            <person name="Poole A.M."/>
            <person name="Pritham E.J."/>
            <person name="Richards T.A."/>
            <person name="Rocap G."/>
            <person name="Roy S.W."/>
            <person name="Sarai C."/>
            <person name="Schaack S."/>
            <person name="Shirato S."/>
            <person name="Slamovits C.H."/>
            <person name="Spencer D.F."/>
            <person name="Suzuki S."/>
            <person name="Worden A.Z."/>
            <person name="Zauner S."/>
            <person name="Barry K."/>
            <person name="Bell C."/>
            <person name="Bharti A.K."/>
            <person name="Crow J.A."/>
            <person name="Grimwood J."/>
            <person name="Kramer R."/>
            <person name="Lindquist E."/>
            <person name="Lucas S."/>
            <person name="Salamov A."/>
            <person name="McFadden G.I."/>
            <person name="Lane C.E."/>
            <person name="Keeling P.J."/>
            <person name="Gray M.W."/>
            <person name="Grigoriev I.V."/>
            <person name="Archibald J.M."/>
        </authorList>
    </citation>
    <scope>NUCLEOTIDE SEQUENCE</scope>
    <source>
        <strain evidence="3 5">CCMP2712</strain>
    </source>
</reference>
<name>L1IN69_GUITC</name>
<dbReference type="HOGENOM" id="CLU_964581_0_0_1"/>
<dbReference type="PROSITE" id="PS00018">
    <property type="entry name" value="EF_HAND_1"/>
    <property type="match status" value="2"/>
</dbReference>
<dbReference type="EnsemblProtists" id="EKX37245">
    <property type="protein sequence ID" value="EKX37245"/>
    <property type="gene ID" value="GUITHDRAFT_116659"/>
</dbReference>
<evidence type="ECO:0000259" key="2">
    <source>
        <dbReference type="PROSITE" id="PS50222"/>
    </source>
</evidence>
<protein>
    <recommendedName>
        <fullName evidence="2">EF-hand domain-containing protein</fullName>
    </recommendedName>
</protein>
<dbReference type="Pfam" id="PF13202">
    <property type="entry name" value="EF-hand_5"/>
    <property type="match status" value="1"/>
</dbReference>
<feature type="domain" description="EF-hand" evidence="2">
    <location>
        <begin position="44"/>
        <end position="79"/>
    </location>
</feature>
<dbReference type="CDD" id="cd00051">
    <property type="entry name" value="EFh"/>
    <property type="match status" value="1"/>
</dbReference>
<dbReference type="GO" id="GO:0005509">
    <property type="term" value="F:calcium ion binding"/>
    <property type="evidence" value="ECO:0007669"/>
    <property type="project" value="InterPro"/>
</dbReference>
<dbReference type="SMART" id="SM00054">
    <property type="entry name" value="EFh"/>
    <property type="match status" value="2"/>
</dbReference>
<dbReference type="Proteomes" id="UP000011087">
    <property type="component" value="Unassembled WGS sequence"/>
</dbReference>
<accession>L1IN69</accession>
<evidence type="ECO:0000313" key="4">
    <source>
        <dbReference type="EnsemblProtists" id="EKX37245"/>
    </source>
</evidence>
<dbReference type="AlphaFoldDB" id="L1IN69"/>
<evidence type="ECO:0000313" key="3">
    <source>
        <dbReference type="EMBL" id="EKX37245.1"/>
    </source>
</evidence>
<keyword evidence="1" id="KW-0106">Calcium</keyword>
<gene>
    <name evidence="3" type="ORF">GUITHDRAFT_116659</name>
</gene>
<organism evidence="3">
    <name type="scientific">Guillardia theta (strain CCMP2712)</name>
    <name type="common">Cryptophyte</name>
    <dbReference type="NCBI Taxonomy" id="905079"/>
    <lineage>
        <taxon>Eukaryota</taxon>
        <taxon>Cryptophyceae</taxon>
        <taxon>Pyrenomonadales</taxon>
        <taxon>Geminigeraceae</taxon>
        <taxon>Guillardia</taxon>
    </lineage>
</organism>
<reference evidence="5" key="2">
    <citation type="submission" date="2012-11" db="EMBL/GenBank/DDBJ databases">
        <authorList>
            <person name="Kuo A."/>
            <person name="Curtis B.A."/>
            <person name="Tanifuji G."/>
            <person name="Burki F."/>
            <person name="Gruber A."/>
            <person name="Irimia M."/>
            <person name="Maruyama S."/>
            <person name="Arias M.C."/>
            <person name="Ball S.G."/>
            <person name="Gile G.H."/>
            <person name="Hirakawa Y."/>
            <person name="Hopkins J.F."/>
            <person name="Rensing S.A."/>
            <person name="Schmutz J."/>
            <person name="Symeonidi A."/>
            <person name="Elias M."/>
            <person name="Eveleigh R.J."/>
            <person name="Herman E.K."/>
            <person name="Klute M.J."/>
            <person name="Nakayama T."/>
            <person name="Obornik M."/>
            <person name="Reyes-Prieto A."/>
            <person name="Armbrust E.V."/>
            <person name="Aves S.J."/>
            <person name="Beiko R.G."/>
            <person name="Coutinho P."/>
            <person name="Dacks J.B."/>
            <person name="Durnford D.G."/>
            <person name="Fast N.M."/>
            <person name="Green B.R."/>
            <person name="Grisdale C."/>
            <person name="Hempe F."/>
            <person name="Henrissat B."/>
            <person name="Hoppner M.P."/>
            <person name="Ishida K.-I."/>
            <person name="Kim E."/>
            <person name="Koreny L."/>
            <person name="Kroth P.G."/>
            <person name="Liu Y."/>
            <person name="Malik S.-B."/>
            <person name="Maier U.G."/>
            <person name="McRose D."/>
            <person name="Mock T."/>
            <person name="Neilson J.A."/>
            <person name="Onodera N.T."/>
            <person name="Poole A.M."/>
            <person name="Pritham E.J."/>
            <person name="Richards T.A."/>
            <person name="Rocap G."/>
            <person name="Roy S.W."/>
            <person name="Sarai C."/>
            <person name="Schaack S."/>
            <person name="Shirato S."/>
            <person name="Slamovits C.H."/>
            <person name="Spencer D.F."/>
            <person name="Suzuki S."/>
            <person name="Worden A.Z."/>
            <person name="Zauner S."/>
            <person name="Barry K."/>
            <person name="Bell C."/>
            <person name="Bharti A.K."/>
            <person name="Crow J.A."/>
            <person name="Grimwood J."/>
            <person name="Kramer R."/>
            <person name="Lindquist E."/>
            <person name="Lucas S."/>
            <person name="Salamov A."/>
            <person name="McFadden G.I."/>
            <person name="Lane C.E."/>
            <person name="Keeling P.J."/>
            <person name="Gray M.W."/>
            <person name="Grigoriev I.V."/>
            <person name="Archibald J.M."/>
        </authorList>
    </citation>
    <scope>NUCLEOTIDE SEQUENCE</scope>
    <source>
        <strain evidence="5">CCMP2712</strain>
    </source>
</reference>
<dbReference type="RefSeq" id="XP_005824225.1">
    <property type="nucleotide sequence ID" value="XM_005824168.1"/>
</dbReference>
<dbReference type="InterPro" id="IPR002048">
    <property type="entry name" value="EF_hand_dom"/>
</dbReference>
<dbReference type="KEGG" id="gtt:GUITHDRAFT_116659"/>
<dbReference type="OrthoDB" id="186625at2759"/>